<dbReference type="EMBL" id="BMAO01016055">
    <property type="protein sequence ID" value="GFR05977.1"/>
    <property type="molecule type" value="Genomic_DNA"/>
</dbReference>
<comment type="caution">
    <text evidence="1">The sequence shown here is derived from an EMBL/GenBank/DDBJ whole genome shotgun (WGS) entry which is preliminary data.</text>
</comment>
<dbReference type="AlphaFoldDB" id="A0A8X6LEZ9"/>
<gene>
    <name evidence="1" type="ORF">TNCT_668861</name>
</gene>
<proteinExistence type="predicted"/>
<name>A0A8X6LEZ9_TRICU</name>
<keyword evidence="2" id="KW-1185">Reference proteome</keyword>
<dbReference type="OrthoDB" id="6769507at2759"/>
<organism evidence="1 2">
    <name type="scientific">Trichonephila clavata</name>
    <name type="common">Joro spider</name>
    <name type="synonym">Nephila clavata</name>
    <dbReference type="NCBI Taxonomy" id="2740835"/>
    <lineage>
        <taxon>Eukaryota</taxon>
        <taxon>Metazoa</taxon>
        <taxon>Ecdysozoa</taxon>
        <taxon>Arthropoda</taxon>
        <taxon>Chelicerata</taxon>
        <taxon>Arachnida</taxon>
        <taxon>Araneae</taxon>
        <taxon>Araneomorphae</taxon>
        <taxon>Entelegynae</taxon>
        <taxon>Araneoidea</taxon>
        <taxon>Nephilidae</taxon>
        <taxon>Trichonephila</taxon>
    </lineage>
</organism>
<dbReference type="Proteomes" id="UP000887116">
    <property type="component" value="Unassembled WGS sequence"/>
</dbReference>
<evidence type="ECO:0000313" key="1">
    <source>
        <dbReference type="EMBL" id="GFR05977.1"/>
    </source>
</evidence>
<evidence type="ECO:0000313" key="2">
    <source>
        <dbReference type="Proteomes" id="UP000887116"/>
    </source>
</evidence>
<protein>
    <submittedName>
        <fullName evidence="1">Uncharacterized protein</fullName>
    </submittedName>
</protein>
<accession>A0A8X6LEZ9</accession>
<reference evidence="1" key="1">
    <citation type="submission" date="2020-07" db="EMBL/GenBank/DDBJ databases">
        <title>Multicomponent nature underlies the extraordinary mechanical properties of spider dragline silk.</title>
        <authorList>
            <person name="Kono N."/>
            <person name="Nakamura H."/>
            <person name="Mori M."/>
            <person name="Yoshida Y."/>
            <person name="Ohtoshi R."/>
            <person name="Malay A.D."/>
            <person name="Moran D.A.P."/>
            <person name="Tomita M."/>
            <person name="Numata K."/>
            <person name="Arakawa K."/>
        </authorList>
    </citation>
    <scope>NUCLEOTIDE SEQUENCE</scope>
</reference>
<sequence length="71" mass="8350">MLSEANCPQEANNTEFDTIEGYVEKMIAWKIRFKNLMENDPSDRRTIIAWSHQLPHLCVFQRSSFNSFPES</sequence>